<accession>A0A9D1W601</accession>
<comment type="cofactor">
    <cofactor evidence="1">
        <name>Zn(2+)</name>
        <dbReference type="ChEBI" id="CHEBI:29105"/>
    </cofactor>
</comment>
<name>A0A9D1W601_9FIRM</name>
<reference evidence="9" key="1">
    <citation type="journal article" date="2021" name="PeerJ">
        <title>Extensive microbial diversity within the chicken gut microbiome revealed by metagenomics and culture.</title>
        <authorList>
            <person name="Gilroy R."/>
            <person name="Ravi A."/>
            <person name="Getino M."/>
            <person name="Pursley I."/>
            <person name="Horton D.L."/>
            <person name="Alikhan N.F."/>
            <person name="Baker D."/>
            <person name="Gharbi K."/>
            <person name="Hall N."/>
            <person name="Watson M."/>
            <person name="Adriaenssens E.M."/>
            <person name="Foster-Nyarko E."/>
            <person name="Jarju S."/>
            <person name="Secka A."/>
            <person name="Antonio M."/>
            <person name="Oren A."/>
            <person name="Chaudhuri R.R."/>
            <person name="La Ragione R."/>
            <person name="Hildebrand F."/>
            <person name="Pallen M.J."/>
        </authorList>
    </citation>
    <scope>NUCLEOTIDE SEQUENCE</scope>
    <source>
        <strain evidence="9">ChiGjej4B4-12881</strain>
    </source>
</reference>
<gene>
    <name evidence="9" type="ORF">IAA28_10660</name>
</gene>
<dbReference type="InterPro" id="IPR036264">
    <property type="entry name" value="Bact_exopeptidase_dim_dom"/>
</dbReference>
<feature type="binding site" evidence="7">
    <location>
        <position position="163"/>
    </location>
    <ligand>
        <name>Zn(2+)</name>
        <dbReference type="ChEBI" id="CHEBI:29105"/>
        <label>1</label>
    </ligand>
</feature>
<dbReference type="InterPro" id="IPR008007">
    <property type="entry name" value="Peptidase_M42"/>
</dbReference>
<dbReference type="PANTHER" id="PTHR42994:SF2">
    <property type="entry name" value="PEPTIDASE"/>
    <property type="match status" value="1"/>
</dbReference>
<dbReference type="SUPFAM" id="SSF53187">
    <property type="entry name" value="Zn-dependent exopeptidases"/>
    <property type="match status" value="1"/>
</dbReference>
<dbReference type="InterPro" id="IPR010162">
    <property type="entry name" value="PepT-like"/>
</dbReference>
<dbReference type="SUPFAM" id="SSF55031">
    <property type="entry name" value="Bacterial exopeptidase dimerisation domain"/>
    <property type="match status" value="1"/>
</dbReference>
<feature type="binding site" evidence="7">
    <location>
        <position position="140"/>
    </location>
    <ligand>
        <name>Zn(2+)</name>
        <dbReference type="ChEBI" id="CHEBI:29105"/>
        <label>2</label>
    </ligand>
</feature>
<evidence type="ECO:0000313" key="9">
    <source>
        <dbReference type="EMBL" id="HIX53249.1"/>
    </source>
</evidence>
<dbReference type="Pfam" id="PF07687">
    <property type="entry name" value="M20_dimer"/>
    <property type="match status" value="1"/>
</dbReference>
<dbReference type="InterPro" id="IPR002933">
    <property type="entry name" value="Peptidase_M20"/>
</dbReference>
<sequence>MNEKRLMDTFFEYVQINSETRNEREMCERVKKDLEDLGLRVDVDEIGEKFGSNGFNVYGYLDGDPSLEPIILSAHLDTVVPGTAIRPYVKDGRIYSETDTMILAADDKAGVSGIVEALRTVKEQNIKTRPVEVFFSVGEECGLHGAKNADYSKLKGKMAVVFDMGGDIGTTCYTCPGQVNFEFEIFGKTAHAGLEPEAGVSAIMAAAEGVSHMKLLRVDEETTANIGTFKAEGPTNIVSSYAKVIAEARSTDLTKLEQQEKDMVKAMQDACDRHGATLKYTTARSYNPYKVTPEDKVCQLLEKAYRALNCEVHYVRSGGGCDSNIHNEHGIQSVGIGIGMVKAHTGQENIAVDQLNKTALLALELMKA</sequence>
<evidence type="ECO:0000256" key="4">
    <source>
        <dbReference type="ARBA" id="ARBA00022833"/>
    </source>
</evidence>
<dbReference type="EMBL" id="DXEU01000195">
    <property type="protein sequence ID" value="HIX53249.1"/>
    <property type="molecule type" value="Genomic_DNA"/>
</dbReference>
<comment type="similarity">
    <text evidence="5">Belongs to the peptidase M42 family.</text>
</comment>
<evidence type="ECO:0000259" key="8">
    <source>
        <dbReference type="Pfam" id="PF07687"/>
    </source>
</evidence>
<dbReference type="NCBIfam" id="TIGR01883">
    <property type="entry name" value="PepT-like"/>
    <property type="match status" value="1"/>
</dbReference>
<dbReference type="Proteomes" id="UP000886780">
    <property type="component" value="Unassembled WGS sequence"/>
</dbReference>
<dbReference type="PIRSF" id="PIRSF001123">
    <property type="entry name" value="PepA_GA"/>
    <property type="match status" value="1"/>
</dbReference>
<evidence type="ECO:0000256" key="2">
    <source>
        <dbReference type="ARBA" id="ARBA00022723"/>
    </source>
</evidence>
<dbReference type="GO" id="GO:0046872">
    <property type="term" value="F:metal ion binding"/>
    <property type="evidence" value="ECO:0007669"/>
    <property type="project" value="UniProtKB-UniRule"/>
</dbReference>
<evidence type="ECO:0000313" key="10">
    <source>
        <dbReference type="Proteomes" id="UP000886780"/>
    </source>
</evidence>
<dbReference type="PANTHER" id="PTHR42994">
    <property type="entry name" value="PEPTIDASE T"/>
    <property type="match status" value="1"/>
</dbReference>
<dbReference type="GO" id="GO:0004177">
    <property type="term" value="F:aminopeptidase activity"/>
    <property type="evidence" value="ECO:0007669"/>
    <property type="project" value="UniProtKB-UniRule"/>
</dbReference>
<keyword evidence="2 7" id="KW-0479">Metal-binding</keyword>
<evidence type="ECO:0000256" key="3">
    <source>
        <dbReference type="ARBA" id="ARBA00022801"/>
    </source>
</evidence>
<evidence type="ECO:0000256" key="5">
    <source>
        <dbReference type="PIRNR" id="PIRNR001123"/>
    </source>
</evidence>
<proteinExistence type="inferred from homology"/>
<keyword evidence="4" id="KW-0862">Zinc</keyword>
<dbReference type="Pfam" id="PF01546">
    <property type="entry name" value="Peptidase_M20"/>
    <property type="match status" value="1"/>
</dbReference>
<reference evidence="9" key="2">
    <citation type="submission" date="2021-04" db="EMBL/GenBank/DDBJ databases">
        <authorList>
            <person name="Gilroy R."/>
        </authorList>
    </citation>
    <scope>NUCLEOTIDE SEQUENCE</scope>
    <source>
        <strain evidence="9">ChiGjej4B4-12881</strain>
    </source>
</reference>
<dbReference type="Gene3D" id="3.30.70.360">
    <property type="match status" value="1"/>
</dbReference>
<feature type="active site" description="Proton acceptor" evidence="6">
    <location>
        <position position="139"/>
    </location>
</feature>
<dbReference type="Gene3D" id="3.40.630.10">
    <property type="entry name" value="Zn peptidases"/>
    <property type="match status" value="1"/>
</dbReference>
<evidence type="ECO:0000256" key="7">
    <source>
        <dbReference type="PIRSR" id="PIRSR001123-2"/>
    </source>
</evidence>
<dbReference type="InterPro" id="IPR011650">
    <property type="entry name" value="Peptidase_M20_dimer"/>
</dbReference>
<keyword evidence="3" id="KW-0378">Hydrolase</keyword>
<comment type="cofactor">
    <cofactor evidence="7">
        <name>a divalent metal cation</name>
        <dbReference type="ChEBI" id="CHEBI:60240"/>
    </cofactor>
    <text evidence="7">Binds 2 divalent metal cations per subunit.</text>
</comment>
<protein>
    <submittedName>
        <fullName evidence="9">M20/M25/M40 family metallo-hydrolase</fullName>
    </submittedName>
</protein>
<feature type="domain" description="Peptidase M20 dimerisation" evidence="8">
    <location>
        <begin position="177"/>
        <end position="272"/>
    </location>
</feature>
<feature type="binding site" evidence="7">
    <location>
        <position position="106"/>
    </location>
    <ligand>
        <name>Zn(2+)</name>
        <dbReference type="ChEBI" id="CHEBI:29105"/>
        <label>1</label>
    </ligand>
</feature>
<feature type="binding site" evidence="7">
    <location>
        <position position="106"/>
    </location>
    <ligand>
        <name>Zn(2+)</name>
        <dbReference type="ChEBI" id="CHEBI:29105"/>
        <label>2</label>
    </ligand>
</feature>
<dbReference type="AlphaFoldDB" id="A0A9D1W601"/>
<organism evidence="9 10">
    <name type="scientific">Candidatus Lachnoclostridium stercoripullorum</name>
    <dbReference type="NCBI Taxonomy" id="2838635"/>
    <lineage>
        <taxon>Bacteria</taxon>
        <taxon>Bacillati</taxon>
        <taxon>Bacillota</taxon>
        <taxon>Clostridia</taxon>
        <taxon>Lachnospirales</taxon>
        <taxon>Lachnospiraceae</taxon>
    </lineage>
</organism>
<evidence type="ECO:0000256" key="6">
    <source>
        <dbReference type="PIRSR" id="PIRSR001123-1"/>
    </source>
</evidence>
<evidence type="ECO:0000256" key="1">
    <source>
        <dbReference type="ARBA" id="ARBA00001947"/>
    </source>
</evidence>
<comment type="caution">
    <text evidence="9">The sequence shown here is derived from an EMBL/GenBank/DDBJ whole genome shotgun (WGS) entry which is preliminary data.</text>
</comment>